<gene>
    <name evidence="2" type="ORF">OCS_00373</name>
</gene>
<dbReference type="OrthoDB" id="3437384at2759"/>
<feature type="compositionally biased region" description="Basic and acidic residues" evidence="1">
    <location>
        <begin position="345"/>
        <end position="355"/>
    </location>
</feature>
<feature type="compositionally biased region" description="Basic and acidic residues" evidence="1">
    <location>
        <begin position="141"/>
        <end position="151"/>
    </location>
</feature>
<evidence type="ECO:0000256" key="1">
    <source>
        <dbReference type="SAM" id="MobiDB-lite"/>
    </source>
</evidence>
<feature type="compositionally biased region" description="Polar residues" evidence="1">
    <location>
        <begin position="474"/>
        <end position="485"/>
    </location>
</feature>
<protein>
    <submittedName>
        <fullName evidence="2">Uncharacterized protein</fullName>
    </submittedName>
</protein>
<feature type="compositionally biased region" description="Polar residues" evidence="1">
    <location>
        <begin position="421"/>
        <end position="448"/>
    </location>
</feature>
<dbReference type="eggNOG" id="ENOG502RJV1">
    <property type="taxonomic scope" value="Eukaryota"/>
</dbReference>
<evidence type="ECO:0000313" key="2">
    <source>
        <dbReference type="EMBL" id="EQL03930.1"/>
    </source>
</evidence>
<feature type="compositionally biased region" description="Basic and acidic residues" evidence="1">
    <location>
        <begin position="108"/>
        <end position="126"/>
    </location>
</feature>
<feature type="compositionally biased region" description="Basic and acidic residues" evidence="1">
    <location>
        <begin position="322"/>
        <end position="332"/>
    </location>
</feature>
<reference evidence="2 3" key="1">
    <citation type="journal article" date="2013" name="Chin. Sci. Bull.">
        <title>Genome survey uncovers the secrets of sex and lifestyle in caterpillar fungus.</title>
        <authorList>
            <person name="Hu X."/>
            <person name="Zhang Y."/>
            <person name="Xiao G."/>
            <person name="Zheng P."/>
            <person name="Xia Y."/>
            <person name="Zhang X."/>
            <person name="St Leger R.J."/>
            <person name="Liu X."/>
            <person name="Wang C."/>
        </authorList>
    </citation>
    <scope>NUCLEOTIDE SEQUENCE [LARGE SCALE GENOMIC DNA]</scope>
    <source>
        <strain evidence="3">Co18 / CGMCC 3.14243</strain>
        <tissue evidence="2">Fruit-body</tissue>
    </source>
</reference>
<organism evidence="2 3">
    <name type="scientific">Ophiocordyceps sinensis (strain Co18 / CGMCC 3.14243)</name>
    <name type="common">Yarsagumba caterpillar fungus</name>
    <name type="synonym">Hirsutella sinensis</name>
    <dbReference type="NCBI Taxonomy" id="911162"/>
    <lineage>
        <taxon>Eukaryota</taxon>
        <taxon>Fungi</taxon>
        <taxon>Dikarya</taxon>
        <taxon>Ascomycota</taxon>
        <taxon>Pezizomycotina</taxon>
        <taxon>Sordariomycetes</taxon>
        <taxon>Hypocreomycetidae</taxon>
        <taxon>Hypocreales</taxon>
        <taxon>Ophiocordycipitaceae</taxon>
        <taxon>Ophiocordyceps</taxon>
    </lineage>
</organism>
<feature type="compositionally biased region" description="Polar residues" evidence="1">
    <location>
        <begin position="589"/>
        <end position="598"/>
    </location>
</feature>
<feature type="region of interest" description="Disordered" evidence="1">
    <location>
        <begin position="1"/>
        <end position="98"/>
    </location>
</feature>
<feature type="compositionally biased region" description="Polar residues" evidence="1">
    <location>
        <begin position="499"/>
        <end position="518"/>
    </location>
</feature>
<feature type="compositionally biased region" description="Polar residues" evidence="1">
    <location>
        <begin position="371"/>
        <end position="381"/>
    </location>
</feature>
<sequence length="605" mass="66462">MHAFCCCSSRRREKPVSGQDDKAASSLPVSSPTGLAESRFDWNVKTQEPPVRADDGSASAQVSPCEGPVERCQLVVDNDSESHDDTSQSAKRSTGTLEVVRSKLIRHMPQDNELRPRRAAGHSEEELARRAELRRFRQQRIQDELDKDKSNDQGSETSHRSTRYLSPLIQLGQSGIGPRDTIEFTVDNGIILSDEQKSGHQQDLCESSKRRRSNSAVSEAGPGSSTRSLRHLPRNRAADDSCMASANEPSHPTTARNASLARLVGCSLNAARPDSVLGVDNEFDFDIRRGSHAWDDQSTLGVWLIAQGMRSRDCSFIHLEDTESDRGSDREQTCPPPSDFNGIDRIVDISDEPRRTSLPGSSPWDEGHGNFSPSQCSSQFGDVTKSDPDVLGSDDSKTDTEFSNPRAADHGSGPTVKQPLDNVSSYYPSALQSFQPSPDGSTTNNYSLSPQDIESLELSPVHWYGKLSTLQDLGNSEGQSSYTTAEEQDASSARRDPTTALSNKHASQVGSVSNSTAHSETKSFQHREAELRTIEQRFGDVISRRQVDIPLHSRFREEFTKPTTQAPAKISLAVFDVSVPRGEPRATAWSESRGTQNPGHFPEDN</sequence>
<feature type="region of interest" description="Disordered" evidence="1">
    <location>
        <begin position="193"/>
        <end position="255"/>
    </location>
</feature>
<feature type="region of interest" description="Disordered" evidence="1">
    <location>
        <begin position="107"/>
        <end position="126"/>
    </location>
</feature>
<feature type="region of interest" description="Disordered" evidence="1">
    <location>
        <begin position="474"/>
        <end position="527"/>
    </location>
</feature>
<feature type="region of interest" description="Disordered" evidence="1">
    <location>
        <begin position="141"/>
        <end position="180"/>
    </location>
</feature>
<accession>T5AEP2</accession>
<dbReference type="EMBL" id="KE652187">
    <property type="protein sequence ID" value="EQL03930.1"/>
    <property type="molecule type" value="Genomic_DNA"/>
</dbReference>
<dbReference type="HOGENOM" id="CLU_451333_0_0_1"/>
<evidence type="ECO:0000313" key="3">
    <source>
        <dbReference type="Proteomes" id="UP000019374"/>
    </source>
</evidence>
<feature type="region of interest" description="Disordered" evidence="1">
    <location>
        <begin position="322"/>
        <end position="448"/>
    </location>
</feature>
<dbReference type="AlphaFoldDB" id="T5AEP2"/>
<proteinExistence type="predicted"/>
<dbReference type="Proteomes" id="UP000019374">
    <property type="component" value="Unassembled WGS sequence"/>
</dbReference>
<feature type="compositionally biased region" description="Basic and acidic residues" evidence="1">
    <location>
        <begin position="384"/>
        <end position="400"/>
    </location>
</feature>
<name>T5AEP2_OPHSC</name>
<feature type="region of interest" description="Disordered" evidence="1">
    <location>
        <begin position="583"/>
        <end position="605"/>
    </location>
</feature>
<feature type="compositionally biased region" description="Polar residues" evidence="1">
    <location>
        <begin position="87"/>
        <end position="96"/>
    </location>
</feature>